<keyword evidence="2" id="KW-1185">Reference proteome</keyword>
<gene>
    <name evidence="1" type="ORF">ACH5RR_037639</name>
</gene>
<comment type="caution">
    <text evidence="1">The sequence shown here is derived from an EMBL/GenBank/DDBJ whole genome shotgun (WGS) entry which is preliminary data.</text>
</comment>
<dbReference type="EMBL" id="JBJUIK010000015">
    <property type="protein sequence ID" value="KAL3503190.1"/>
    <property type="molecule type" value="Genomic_DNA"/>
</dbReference>
<dbReference type="AlphaFoldDB" id="A0ABD2YAH2"/>
<name>A0ABD2YAH2_9GENT</name>
<sequence>MNSLKSVKLQLPLSLPPYFSSLLKISLKSPIRTKSYPSKFLCVKEHSPLSFPNSTISTSINCNTPPHVTIIWINNLSLNKAASVKNLVNFQITDPKPSHTTTSRYKVNGKIILKAYSLFKFFHVKSIIFSFKKKKHFWSGVSVPP</sequence>
<evidence type="ECO:0000313" key="1">
    <source>
        <dbReference type="EMBL" id="KAL3503190.1"/>
    </source>
</evidence>
<dbReference type="Proteomes" id="UP001630127">
    <property type="component" value="Unassembled WGS sequence"/>
</dbReference>
<proteinExistence type="predicted"/>
<evidence type="ECO:0008006" key="3">
    <source>
        <dbReference type="Google" id="ProtNLM"/>
    </source>
</evidence>
<evidence type="ECO:0000313" key="2">
    <source>
        <dbReference type="Proteomes" id="UP001630127"/>
    </source>
</evidence>
<reference evidence="1 2" key="1">
    <citation type="submission" date="2024-11" db="EMBL/GenBank/DDBJ databases">
        <title>A near-complete genome assembly of Cinchona calisaya.</title>
        <authorList>
            <person name="Lian D.C."/>
            <person name="Zhao X.W."/>
            <person name="Wei L."/>
        </authorList>
    </citation>
    <scope>NUCLEOTIDE SEQUENCE [LARGE SCALE GENOMIC DNA]</scope>
    <source>
        <tissue evidence="1">Nenye</tissue>
    </source>
</reference>
<organism evidence="1 2">
    <name type="scientific">Cinchona calisaya</name>
    <dbReference type="NCBI Taxonomy" id="153742"/>
    <lineage>
        <taxon>Eukaryota</taxon>
        <taxon>Viridiplantae</taxon>
        <taxon>Streptophyta</taxon>
        <taxon>Embryophyta</taxon>
        <taxon>Tracheophyta</taxon>
        <taxon>Spermatophyta</taxon>
        <taxon>Magnoliopsida</taxon>
        <taxon>eudicotyledons</taxon>
        <taxon>Gunneridae</taxon>
        <taxon>Pentapetalae</taxon>
        <taxon>asterids</taxon>
        <taxon>lamiids</taxon>
        <taxon>Gentianales</taxon>
        <taxon>Rubiaceae</taxon>
        <taxon>Cinchonoideae</taxon>
        <taxon>Cinchoneae</taxon>
        <taxon>Cinchona</taxon>
    </lineage>
</organism>
<accession>A0ABD2YAH2</accession>
<protein>
    <recommendedName>
        <fullName evidence="3">Ig-like domain-containing protein</fullName>
    </recommendedName>
</protein>